<evidence type="ECO:0000256" key="1">
    <source>
        <dbReference type="ARBA" id="ARBA00004370"/>
    </source>
</evidence>
<protein>
    <recommendedName>
        <fullName evidence="10">Cytochrome c-type biogenesis protein CcmE</fullName>
    </recommendedName>
    <alternativeName>
        <fullName evidence="10">Cytochrome c maturation protein E</fullName>
    </alternativeName>
    <alternativeName>
        <fullName evidence="10">Heme chaperone CcmE</fullName>
    </alternativeName>
</protein>
<keyword evidence="3 10" id="KW-0812">Transmembrane</keyword>
<dbReference type="InterPro" id="IPR004329">
    <property type="entry name" value="CcmE"/>
</dbReference>
<evidence type="ECO:0000256" key="4">
    <source>
        <dbReference type="ARBA" id="ARBA00022723"/>
    </source>
</evidence>
<dbReference type="HAMAP" id="MF_01959">
    <property type="entry name" value="CcmE"/>
    <property type="match status" value="1"/>
</dbReference>
<sequence length="164" mass="18117">MAFTQSHDVEAQRVSVYLGCMKPPHRNRRLGLIALVGGSLIVGVALILSALNENTQFFYNPADVLAENFEPKSETFRIGGLVVDGTVVHEGITTTFDLADFERPTPSPIRVTHSGQLPNLFREGQGVVVSGRMVSETEFLADDVLAKHDENYQPKIEYQDDIES</sequence>
<organism evidence="12 13">
    <name type="scientific">Algimonas ampicilliniresistens</name>
    <dbReference type="NCBI Taxonomy" id="1298735"/>
    <lineage>
        <taxon>Bacteria</taxon>
        <taxon>Pseudomonadati</taxon>
        <taxon>Pseudomonadota</taxon>
        <taxon>Alphaproteobacteria</taxon>
        <taxon>Maricaulales</taxon>
        <taxon>Robiginitomaculaceae</taxon>
        <taxon>Algimonas</taxon>
    </lineage>
</organism>
<name>A0ABQ5V7V7_9PROT</name>
<comment type="caution">
    <text evidence="12">The sequence shown here is derived from an EMBL/GenBank/DDBJ whole genome shotgun (WGS) entry which is preliminary data.</text>
</comment>
<keyword evidence="7 10" id="KW-1133">Transmembrane helix</keyword>
<dbReference type="InterPro" id="IPR036127">
    <property type="entry name" value="CcmE-like_sf"/>
</dbReference>
<accession>A0ABQ5V7V7</accession>
<comment type="function">
    <text evidence="10">Heme chaperone required for the biogenesis of c-type cytochromes. Transiently binds heme delivered by CcmC and transfers the heme to apo-cytochromes in a process facilitated by CcmF and CcmH.</text>
</comment>
<dbReference type="Pfam" id="PF03100">
    <property type="entry name" value="CcmE"/>
    <property type="match status" value="1"/>
</dbReference>
<keyword evidence="13" id="KW-1185">Reference proteome</keyword>
<evidence type="ECO:0000256" key="9">
    <source>
        <dbReference type="ARBA" id="ARBA00023136"/>
    </source>
</evidence>
<reference evidence="12" key="2">
    <citation type="submission" date="2023-01" db="EMBL/GenBank/DDBJ databases">
        <title>Draft genome sequence of Algimonas ampicilliniresistens strain NBRC 108219.</title>
        <authorList>
            <person name="Sun Q."/>
            <person name="Mori K."/>
        </authorList>
    </citation>
    <scope>NUCLEOTIDE SEQUENCE</scope>
    <source>
        <strain evidence="12">NBRC 108219</strain>
    </source>
</reference>
<dbReference type="PANTHER" id="PTHR34128">
    <property type="entry name" value="CYTOCHROME C-TYPE BIOGENESIS PROTEIN CCME HOMOLOG, MITOCHONDRIAL"/>
    <property type="match status" value="1"/>
</dbReference>
<keyword evidence="5 10" id="KW-0201">Cytochrome c-type biogenesis</keyword>
<evidence type="ECO:0000256" key="11">
    <source>
        <dbReference type="SAM" id="Phobius"/>
    </source>
</evidence>
<reference evidence="12" key="1">
    <citation type="journal article" date="2014" name="Int. J. Syst. Evol. Microbiol.">
        <title>Complete genome of a new Firmicutes species belonging to the dominant human colonic microbiota ('Ruminococcus bicirculans') reveals two chromosomes and a selective capacity to utilize plant glucans.</title>
        <authorList>
            <consortium name="NISC Comparative Sequencing Program"/>
            <person name="Wegmann U."/>
            <person name="Louis P."/>
            <person name="Goesmann A."/>
            <person name="Henrissat B."/>
            <person name="Duncan S.H."/>
            <person name="Flint H.J."/>
        </authorList>
    </citation>
    <scope>NUCLEOTIDE SEQUENCE</scope>
    <source>
        <strain evidence="12">NBRC 108219</strain>
    </source>
</reference>
<evidence type="ECO:0000313" key="13">
    <source>
        <dbReference type="Proteomes" id="UP001161391"/>
    </source>
</evidence>
<feature type="transmembrane region" description="Helical" evidence="11">
    <location>
        <begin position="30"/>
        <end position="51"/>
    </location>
</feature>
<evidence type="ECO:0000256" key="10">
    <source>
        <dbReference type="HAMAP-Rule" id="MF_01959"/>
    </source>
</evidence>
<keyword evidence="4 10" id="KW-0479">Metal-binding</keyword>
<feature type="binding site" description="covalent" evidence="10">
    <location>
        <position position="148"/>
    </location>
    <ligand>
        <name>heme</name>
        <dbReference type="ChEBI" id="CHEBI:30413"/>
    </ligand>
</feature>
<feature type="topological domain" description="Extracellular" evidence="10">
    <location>
        <begin position="51"/>
        <end position="164"/>
    </location>
</feature>
<proteinExistence type="inferred from homology"/>
<dbReference type="Proteomes" id="UP001161391">
    <property type="component" value="Unassembled WGS sequence"/>
</dbReference>
<keyword evidence="2 10" id="KW-0349">Heme</keyword>
<feature type="topological domain" description="Cytoplasmic" evidence="10">
    <location>
        <begin position="1"/>
        <end position="29"/>
    </location>
</feature>
<evidence type="ECO:0000256" key="3">
    <source>
        <dbReference type="ARBA" id="ARBA00022692"/>
    </source>
</evidence>
<evidence type="ECO:0000313" key="12">
    <source>
        <dbReference type="EMBL" id="GLQ23621.1"/>
    </source>
</evidence>
<dbReference type="Gene3D" id="2.40.50.140">
    <property type="entry name" value="Nucleic acid-binding proteins"/>
    <property type="match status" value="1"/>
</dbReference>
<keyword evidence="9 10" id="KW-0472">Membrane</keyword>
<gene>
    <name evidence="10 12" type="primary">ccmE</name>
    <name evidence="10" type="synonym">cycJ</name>
    <name evidence="12" type="ORF">GCM10007853_14950</name>
</gene>
<dbReference type="InterPro" id="IPR012340">
    <property type="entry name" value="NA-bd_OB-fold"/>
</dbReference>
<dbReference type="SUPFAM" id="SSF82093">
    <property type="entry name" value="Heme chaperone CcmE"/>
    <property type="match status" value="1"/>
</dbReference>
<dbReference type="PANTHER" id="PTHR34128:SF2">
    <property type="entry name" value="CYTOCHROME C-TYPE BIOGENESIS PROTEIN CCME HOMOLOG, MITOCHONDRIAL"/>
    <property type="match status" value="1"/>
</dbReference>
<feature type="binding site" description="axial binding residue" evidence="10">
    <location>
        <position position="152"/>
    </location>
    <ligand>
        <name>heme</name>
        <dbReference type="ChEBI" id="CHEBI:30413"/>
    </ligand>
    <ligandPart>
        <name>Fe</name>
        <dbReference type="ChEBI" id="CHEBI:18248"/>
    </ligandPart>
</feature>
<evidence type="ECO:0000256" key="6">
    <source>
        <dbReference type="ARBA" id="ARBA00022968"/>
    </source>
</evidence>
<keyword evidence="10" id="KW-1003">Cell membrane</keyword>
<keyword evidence="8 10" id="KW-0408">Iron</keyword>
<keyword evidence="6 10" id="KW-0735">Signal-anchor</keyword>
<evidence type="ECO:0000256" key="2">
    <source>
        <dbReference type="ARBA" id="ARBA00022617"/>
    </source>
</evidence>
<comment type="similarity">
    <text evidence="10">Belongs to the CcmE/CycJ family.</text>
</comment>
<evidence type="ECO:0000256" key="8">
    <source>
        <dbReference type="ARBA" id="ARBA00023004"/>
    </source>
</evidence>
<evidence type="ECO:0000256" key="5">
    <source>
        <dbReference type="ARBA" id="ARBA00022748"/>
    </source>
</evidence>
<dbReference type="EMBL" id="BSNK01000001">
    <property type="protein sequence ID" value="GLQ23621.1"/>
    <property type="molecule type" value="Genomic_DNA"/>
</dbReference>
<comment type="subcellular location">
    <subcellularLocation>
        <location evidence="10">Cell membrane</location>
        <topology evidence="10">Single-pass type II membrane protein</topology>
    </subcellularLocation>
    <subcellularLocation>
        <location evidence="1">Membrane</location>
    </subcellularLocation>
</comment>
<evidence type="ECO:0000256" key="7">
    <source>
        <dbReference type="ARBA" id="ARBA00022989"/>
    </source>
</evidence>